<name>A0ABN4TC41_9BURK</name>
<sequence>MKRREFTVAASLLACAALTAMAPARADDSLQAVMAKKSIAIGIPVDFAPYGFMGPDLKPQGLDVAVAQLIADRMGVKAELVPVSTPNRIPYLQTRKIDLIVSALGKNAERAKVIDFSVAYAPFYQAVFGPKSLSIKSFADLGGKTIAVTRGTIQDDALQQVAPPTLKIQRFEDDNSTVAAFVSQQTQLIATGAAVAAMAIQKHPQVQAEYKLLLKDSPNFVGVRKGDATLLAKVNDILRQAKTDGTLNTYAQKWLGRGTGELPE</sequence>
<evidence type="ECO:0000256" key="2">
    <source>
        <dbReference type="ARBA" id="ARBA00022448"/>
    </source>
</evidence>
<keyword evidence="3 4" id="KW-0732">Signal</keyword>
<dbReference type="Gene3D" id="3.40.190.10">
    <property type="entry name" value="Periplasmic binding protein-like II"/>
    <property type="match status" value="2"/>
</dbReference>
<feature type="domain" description="Solute-binding protein family 3/N-terminal" evidence="5">
    <location>
        <begin position="38"/>
        <end position="258"/>
    </location>
</feature>
<dbReference type="RefSeq" id="WP_071068541.1">
    <property type="nucleotide sequence ID" value="NZ_CP017754.1"/>
</dbReference>
<feature type="chain" id="PRO_5045746908" evidence="4">
    <location>
        <begin position="27"/>
        <end position="264"/>
    </location>
</feature>
<dbReference type="PANTHER" id="PTHR30085">
    <property type="entry name" value="AMINO ACID ABC TRANSPORTER PERMEASE"/>
    <property type="match status" value="1"/>
</dbReference>
<dbReference type="Proteomes" id="UP000177515">
    <property type="component" value="Chromosome 1"/>
</dbReference>
<feature type="signal peptide" evidence="4">
    <location>
        <begin position="1"/>
        <end position="26"/>
    </location>
</feature>
<organism evidence="6 7">
    <name type="scientific">Cupriavidus malaysiensis</name>
    <dbReference type="NCBI Taxonomy" id="367825"/>
    <lineage>
        <taxon>Bacteria</taxon>
        <taxon>Pseudomonadati</taxon>
        <taxon>Pseudomonadota</taxon>
        <taxon>Betaproteobacteria</taxon>
        <taxon>Burkholderiales</taxon>
        <taxon>Burkholderiaceae</taxon>
        <taxon>Cupriavidus</taxon>
    </lineage>
</organism>
<dbReference type="Pfam" id="PF00497">
    <property type="entry name" value="SBP_bac_3"/>
    <property type="match status" value="1"/>
</dbReference>
<evidence type="ECO:0000256" key="1">
    <source>
        <dbReference type="ARBA" id="ARBA00010333"/>
    </source>
</evidence>
<accession>A0ABN4TC41</accession>
<dbReference type="InterPro" id="IPR051455">
    <property type="entry name" value="Bact_solute-bind_prot3"/>
</dbReference>
<dbReference type="PANTHER" id="PTHR30085:SF6">
    <property type="entry name" value="ABC TRANSPORTER GLUTAMINE-BINDING PROTEIN GLNH"/>
    <property type="match status" value="1"/>
</dbReference>
<reference evidence="6 7" key="1">
    <citation type="submission" date="2016-10" db="EMBL/GenBank/DDBJ databases">
        <title>Complete genome sequences of three Cupriavidus strains isolated from various Malaysian environments.</title>
        <authorList>
            <person name="Abdullah A.A.-A."/>
            <person name="Shafie N.A.H."/>
            <person name="Lau N.S."/>
        </authorList>
    </citation>
    <scope>NUCLEOTIDE SEQUENCE [LARGE SCALE GENOMIC DNA]</scope>
    <source>
        <strain evidence="6 7">USMAA1020</strain>
    </source>
</reference>
<keyword evidence="7" id="KW-1185">Reference proteome</keyword>
<protein>
    <submittedName>
        <fullName evidence="6">Amino acid ABC transporter substrate-binding protein</fullName>
    </submittedName>
</protein>
<evidence type="ECO:0000313" key="7">
    <source>
        <dbReference type="Proteomes" id="UP000177515"/>
    </source>
</evidence>
<evidence type="ECO:0000256" key="3">
    <source>
        <dbReference type="ARBA" id="ARBA00022729"/>
    </source>
</evidence>
<evidence type="ECO:0000259" key="5">
    <source>
        <dbReference type="SMART" id="SM00062"/>
    </source>
</evidence>
<dbReference type="SUPFAM" id="SSF53850">
    <property type="entry name" value="Periplasmic binding protein-like II"/>
    <property type="match status" value="1"/>
</dbReference>
<dbReference type="InterPro" id="IPR001638">
    <property type="entry name" value="Solute-binding_3/MltF_N"/>
</dbReference>
<evidence type="ECO:0000313" key="6">
    <source>
        <dbReference type="EMBL" id="AOZ04742.1"/>
    </source>
</evidence>
<dbReference type="SMART" id="SM00062">
    <property type="entry name" value="PBPb"/>
    <property type="match status" value="1"/>
</dbReference>
<keyword evidence="2" id="KW-0813">Transport</keyword>
<gene>
    <name evidence="6" type="ORF">BKK80_02000</name>
</gene>
<dbReference type="EMBL" id="CP017754">
    <property type="protein sequence ID" value="AOZ04742.1"/>
    <property type="molecule type" value="Genomic_DNA"/>
</dbReference>
<evidence type="ECO:0000256" key="4">
    <source>
        <dbReference type="SAM" id="SignalP"/>
    </source>
</evidence>
<comment type="similarity">
    <text evidence="1">Belongs to the bacterial solute-binding protein 3 family.</text>
</comment>
<proteinExistence type="inferred from homology"/>